<feature type="chain" id="PRO_5004219886" description="Extracellular solute-binding protein family 1" evidence="1">
    <location>
        <begin position="37"/>
        <end position="456"/>
    </location>
</feature>
<dbReference type="KEGG" id="dde:Dde_0637"/>
<dbReference type="PROSITE" id="PS51257">
    <property type="entry name" value="PROKAR_LIPOPROTEIN"/>
    <property type="match status" value="1"/>
</dbReference>
<proteinExistence type="predicted"/>
<keyword evidence="3" id="KW-1185">Reference proteome</keyword>
<dbReference type="AlphaFoldDB" id="Q315F8"/>
<organism evidence="2 3">
    <name type="scientific">Oleidesulfovibrio alaskensis (strain ATCC BAA-1058 / DSM 17464 / G20)</name>
    <name type="common">Desulfovibrio alaskensis</name>
    <dbReference type="NCBI Taxonomy" id="207559"/>
    <lineage>
        <taxon>Bacteria</taxon>
        <taxon>Pseudomonadati</taxon>
        <taxon>Thermodesulfobacteriota</taxon>
        <taxon>Desulfovibrionia</taxon>
        <taxon>Desulfovibrionales</taxon>
        <taxon>Desulfovibrionaceae</taxon>
        <taxon>Oleidesulfovibrio</taxon>
    </lineage>
</organism>
<evidence type="ECO:0000313" key="2">
    <source>
        <dbReference type="EMBL" id="ABB37438.1"/>
    </source>
</evidence>
<dbReference type="HOGENOM" id="CLU_039717_0_0_7"/>
<feature type="signal peptide" evidence="1">
    <location>
        <begin position="1"/>
        <end position="36"/>
    </location>
</feature>
<gene>
    <name evidence="2" type="ordered locus">Dde_0637</name>
</gene>
<dbReference type="eggNOG" id="COG1653">
    <property type="taxonomic scope" value="Bacteria"/>
</dbReference>
<name>Q315F8_OLEA2</name>
<reference evidence="2 3" key="1">
    <citation type="journal article" date="2011" name="J. Bacteriol.">
        <title>Complete genome sequence and updated annotation of Desulfovibrio alaskensis G20.</title>
        <authorList>
            <person name="Hauser L.J."/>
            <person name="Land M.L."/>
            <person name="Brown S.D."/>
            <person name="Larimer F."/>
            <person name="Keller K.L."/>
            <person name="Rapp-Giles B.J."/>
            <person name="Price M.N."/>
            <person name="Lin M."/>
            <person name="Bruce D.C."/>
            <person name="Detter J.C."/>
            <person name="Tapia R."/>
            <person name="Han C.S."/>
            <person name="Goodwin L.A."/>
            <person name="Cheng J.F."/>
            <person name="Pitluck S."/>
            <person name="Copeland A."/>
            <person name="Lucas S."/>
            <person name="Nolan M."/>
            <person name="Lapidus A.L."/>
            <person name="Palumbo A.V."/>
            <person name="Wall J.D."/>
        </authorList>
    </citation>
    <scope>NUCLEOTIDE SEQUENCE [LARGE SCALE GENOMIC DNA]</scope>
    <source>
        <strain evidence="3">ATCC BAA 1058 / DSM 17464 / G20</strain>
    </source>
</reference>
<keyword evidence="1" id="KW-0732">Signal</keyword>
<evidence type="ECO:0008006" key="4">
    <source>
        <dbReference type="Google" id="ProtNLM"/>
    </source>
</evidence>
<dbReference type="Gene3D" id="3.40.190.10">
    <property type="entry name" value="Periplasmic binding protein-like II"/>
    <property type="match status" value="1"/>
</dbReference>
<evidence type="ECO:0000313" key="3">
    <source>
        <dbReference type="Proteomes" id="UP000002710"/>
    </source>
</evidence>
<protein>
    <recommendedName>
        <fullName evidence="4">Extracellular solute-binding protein family 1</fullName>
    </recommendedName>
</protein>
<dbReference type="EMBL" id="CP000112">
    <property type="protein sequence ID" value="ABB37438.1"/>
    <property type="molecule type" value="Genomic_DNA"/>
</dbReference>
<sequence>MAYTAIRRRVSVALCMVSACIVSLCMLTGAAGQAFAGSAAAQAFNDGRTVLRVALYPDIPGDLESMLRWVERHFEAENPDVDLELVAVPVMDMYEVSNIASWLTQPVSGGGMHLLEIDSLLLGAAVATGSVAQQTLVMPDWHPAAYATAHVDGRQYGVTHWLCGYFLMTPHRAAAEADSMQQMLEALQIVRPEPPYLGADYTSSWFISGYYLQSWMDNFGRDSVRVGVYAPVNEVPASAVGDVAHMCVSRGNNPCVDGTYADFSVMVADALQGRLAGLAGFSETMREVVAQGGDAADWYVTPFVLGPEKDMMLMSDVFVGRKNMTPDETDAAERFMRFMLEDSTYAGILFPQGAPPRYVIPARMDVLQEGPFAADVYYSRLRDAIRTAGHFPNQGVPENRERIFSGVLPYLRDDALPEDFPAKDVKRTSVPVHRKARWQRHKGHFVVDEPMLPLHP</sequence>
<accession>Q315F8</accession>
<dbReference type="SUPFAM" id="SSF53850">
    <property type="entry name" value="Periplasmic binding protein-like II"/>
    <property type="match status" value="1"/>
</dbReference>
<dbReference type="Proteomes" id="UP000002710">
    <property type="component" value="Chromosome"/>
</dbReference>
<dbReference type="STRING" id="207559.Dde_0637"/>
<evidence type="ECO:0000256" key="1">
    <source>
        <dbReference type="SAM" id="SignalP"/>
    </source>
</evidence>